<dbReference type="SUPFAM" id="SSF48208">
    <property type="entry name" value="Six-hairpin glycosidases"/>
    <property type="match status" value="1"/>
</dbReference>
<organism evidence="3 4">
    <name type="scientific">Rhabdobacter roseus</name>
    <dbReference type="NCBI Taxonomy" id="1655419"/>
    <lineage>
        <taxon>Bacteria</taxon>
        <taxon>Pseudomonadati</taxon>
        <taxon>Bacteroidota</taxon>
        <taxon>Cytophagia</taxon>
        <taxon>Cytophagales</taxon>
        <taxon>Cytophagaceae</taxon>
        <taxon>Rhabdobacter</taxon>
    </lineage>
</organism>
<dbReference type="Gene3D" id="2.70.98.50">
    <property type="entry name" value="putative glycoside hydrolase family protein from bacillus halodurans"/>
    <property type="match status" value="1"/>
</dbReference>
<reference evidence="3 4" key="1">
    <citation type="submission" date="2020-08" db="EMBL/GenBank/DDBJ databases">
        <title>Genomic Encyclopedia of Type Strains, Phase IV (KMG-IV): sequencing the most valuable type-strain genomes for metagenomic binning, comparative biology and taxonomic classification.</title>
        <authorList>
            <person name="Goeker M."/>
        </authorList>
    </citation>
    <scope>NUCLEOTIDE SEQUENCE [LARGE SCALE GENOMIC DNA]</scope>
    <source>
        <strain evidence="3 4">DSM 105074</strain>
    </source>
</reference>
<dbReference type="Proteomes" id="UP000557307">
    <property type="component" value="Unassembled WGS sequence"/>
</dbReference>
<evidence type="ECO:0000259" key="2">
    <source>
        <dbReference type="Pfam" id="PF22124"/>
    </source>
</evidence>
<name>A0A840TQR1_9BACT</name>
<dbReference type="RefSeq" id="WP_184174027.1">
    <property type="nucleotide sequence ID" value="NZ_JACHGF010000003.1"/>
</dbReference>
<dbReference type="InterPro" id="IPR054363">
    <property type="entry name" value="GH95_cat"/>
</dbReference>
<sequence>MKKIVWILPTLWVLACRPSTPIQTGEERDAQTRLWDREQPLSVVARACTLQSTLSATNPQPVGMSESEGTPNLSNPKMTVSLWGPSDQLTLSINKNDVWDRRKGWEKTVTLDELKAGYFAPINAKNPDPLGFSTACYPTPEGTWVDPYAAWRVYPFPCIKPVGQVTVLAGDFADMPSPAATTRLHNGLTEVALRQGQAQGTLRYLVMMEENVIAVQGTFQNLQKELKLRLARHRDTYDPDDLPALRGRRYRNYDVRADSAWNQRLEAPESGTDGTFFWIKQKMPAEKTYPQGFEYLLVGLIDGAEYTVETIEDGTDIRTLPRSDGQLANYVKERAARGAAAVATFKKQKDQDFTAYTTVVTTNDAKDLLAEAKRRLRAAQKQGMPGLIQTNEAWYTALYNKREQGRLFTGQVEDVKRAMPGLFYSWIYDHSLTSPDPTRHEAQAKGYSVLEEDAPNWHSLPCYNELFMSTPLSVANRSELLSYYVKLIGHWHEVARKNAREVFGLPGLYVGHGYLPPIKPDEYPHSHVVYELSMDMPAQLIKYLWDVWEYEGDTRLLREQVYPVLKDLAVFYAAFVKLEADGYYHIEPTIPQERWVFNYRFKYNRDATTSIALFRWAFRRAAEAAALLDVDEAERTHWLELSEKLPPYPQTTTPDGPIWIPVAGDPLQEDLSIGCLAKISGMMAPVTLTNEVNLDSDPADLAIALRSARFHDPVVWDKYFVFHLLGQAKDRLYRYVGTTGRWQNQSMLASMKKSEEGYHILDTPEAQVNACWLEPERLLNSRSGRMHLFPCVADDLTISFRQLLASGGFEVSAERQKGDVTFLEIKARQSTPCRVANPWPGQKVMVVNTKTGEQISPSYDTHRLPGFSFAARAGATYSIRRADEAAK</sequence>
<dbReference type="EMBL" id="JACHGF010000003">
    <property type="protein sequence ID" value="MBB5284057.1"/>
    <property type="molecule type" value="Genomic_DNA"/>
</dbReference>
<dbReference type="GO" id="GO:0005975">
    <property type="term" value="P:carbohydrate metabolic process"/>
    <property type="evidence" value="ECO:0007669"/>
    <property type="project" value="InterPro"/>
</dbReference>
<evidence type="ECO:0000313" key="4">
    <source>
        <dbReference type="Proteomes" id="UP000557307"/>
    </source>
</evidence>
<dbReference type="Gene3D" id="1.50.10.10">
    <property type="match status" value="1"/>
</dbReference>
<feature type="domain" description="Glycosyl hydrolase family 95 catalytic" evidence="2">
    <location>
        <begin position="473"/>
        <end position="649"/>
    </location>
</feature>
<keyword evidence="4" id="KW-1185">Reference proteome</keyword>
<dbReference type="InterPro" id="IPR013780">
    <property type="entry name" value="Glyco_hydro_b"/>
</dbReference>
<dbReference type="GO" id="GO:0004560">
    <property type="term" value="F:alpha-L-fucosidase activity"/>
    <property type="evidence" value="ECO:0007669"/>
    <property type="project" value="TreeGrafter"/>
</dbReference>
<evidence type="ECO:0000256" key="1">
    <source>
        <dbReference type="SAM" id="MobiDB-lite"/>
    </source>
</evidence>
<feature type="region of interest" description="Disordered" evidence="1">
    <location>
        <begin position="55"/>
        <end position="74"/>
    </location>
</feature>
<evidence type="ECO:0000313" key="3">
    <source>
        <dbReference type="EMBL" id="MBB5284057.1"/>
    </source>
</evidence>
<dbReference type="InterPro" id="IPR012341">
    <property type="entry name" value="6hp_glycosidase-like_sf"/>
</dbReference>
<accession>A0A840TQR1</accession>
<dbReference type="AlphaFoldDB" id="A0A840TQR1"/>
<proteinExistence type="predicted"/>
<dbReference type="InterPro" id="IPR008928">
    <property type="entry name" value="6-hairpin_glycosidase_sf"/>
</dbReference>
<dbReference type="PANTHER" id="PTHR31084:SF0">
    <property type="entry name" value="ALPHA-L-FUCOSIDASE 2"/>
    <property type="match status" value="1"/>
</dbReference>
<dbReference type="Pfam" id="PF22124">
    <property type="entry name" value="Glyco_hydro_95_cat"/>
    <property type="match status" value="1"/>
</dbReference>
<dbReference type="Gene3D" id="2.60.40.1180">
    <property type="entry name" value="Golgi alpha-mannosidase II"/>
    <property type="match status" value="1"/>
</dbReference>
<dbReference type="PROSITE" id="PS51257">
    <property type="entry name" value="PROKAR_LIPOPROTEIN"/>
    <property type="match status" value="1"/>
</dbReference>
<gene>
    <name evidence="3" type="ORF">HNQ92_002200</name>
</gene>
<protein>
    <recommendedName>
        <fullName evidence="2">Glycosyl hydrolase family 95 catalytic domain-containing protein</fullName>
    </recommendedName>
</protein>
<comment type="caution">
    <text evidence="3">The sequence shown here is derived from an EMBL/GenBank/DDBJ whole genome shotgun (WGS) entry which is preliminary data.</text>
</comment>
<dbReference type="PANTHER" id="PTHR31084">
    <property type="entry name" value="ALPHA-L-FUCOSIDASE 2"/>
    <property type="match status" value="1"/>
</dbReference>